<protein>
    <submittedName>
        <fullName evidence="2">Uncharacterized protein</fullName>
    </submittedName>
</protein>
<feature type="compositionally biased region" description="Basic and acidic residues" evidence="1">
    <location>
        <begin position="216"/>
        <end position="238"/>
    </location>
</feature>
<reference evidence="2 3" key="1">
    <citation type="submission" date="2021-05" db="EMBL/GenBank/DDBJ databases">
        <authorList>
            <person name="Kumar R."/>
            <person name="Kumar A."/>
            <person name="Mukhia S."/>
        </authorList>
    </citation>
    <scope>NUCLEOTIDE SEQUENCE [LARGE SCALE GENOMIC DNA]</scope>
    <source>
        <strain evidence="2 3">ERMR7:08</strain>
    </source>
</reference>
<evidence type="ECO:0000313" key="2">
    <source>
        <dbReference type="EMBL" id="WBM79196.1"/>
    </source>
</evidence>
<dbReference type="RefSeq" id="WP_281533719.1">
    <property type="nucleotide sequence ID" value="NZ_CP075584.1"/>
</dbReference>
<keyword evidence="3" id="KW-1185">Reference proteome</keyword>
<dbReference type="Proteomes" id="UP001212421">
    <property type="component" value="Chromosome"/>
</dbReference>
<name>A0ABY7N9Q7_9MICO</name>
<organism evidence="2 3">
    <name type="scientific">Cryobacterium breve</name>
    <dbReference type="NCBI Taxonomy" id="1259258"/>
    <lineage>
        <taxon>Bacteria</taxon>
        <taxon>Bacillati</taxon>
        <taxon>Actinomycetota</taxon>
        <taxon>Actinomycetes</taxon>
        <taxon>Micrococcales</taxon>
        <taxon>Microbacteriaceae</taxon>
        <taxon>Cryobacterium</taxon>
    </lineage>
</organism>
<dbReference type="Pfam" id="PF18844">
    <property type="entry name" value="baeRF_family2"/>
    <property type="match status" value="1"/>
</dbReference>
<dbReference type="EMBL" id="CP075584">
    <property type="protein sequence ID" value="WBM79196.1"/>
    <property type="molecule type" value="Genomic_DNA"/>
</dbReference>
<accession>A0ABY7N9Q7</accession>
<dbReference type="InterPro" id="IPR040701">
    <property type="entry name" value="Bact_RF_family2"/>
</dbReference>
<feature type="region of interest" description="Disordered" evidence="1">
    <location>
        <begin position="1"/>
        <end position="50"/>
    </location>
</feature>
<evidence type="ECO:0000256" key="1">
    <source>
        <dbReference type="SAM" id="MobiDB-lite"/>
    </source>
</evidence>
<evidence type="ECO:0000313" key="3">
    <source>
        <dbReference type="Proteomes" id="UP001212421"/>
    </source>
</evidence>
<proteinExistence type="predicted"/>
<feature type="region of interest" description="Disordered" evidence="1">
    <location>
        <begin position="194"/>
        <end position="238"/>
    </location>
</feature>
<sequence>METRASRSLYRRPGDASTVYVDVTQDREDPRRTSSLRHRSVREALADAGAPDADADAVIDRIEEPPGRPGKVSRLLVVRNGLVELDELLPGEPLGELIVAHGPVPHLLPLLTQRPRDLTYIIAEVGRDGGEIRQFRLSRTGAVAEEEIEGDTEYITKVQGGFLSNSRYQRDTEEIWKRNEGQIADAIDEMVRTSEAEPAHAHGRRARAAAVGRPARPREQGHPRRGADEHPPRRRNDR</sequence>
<gene>
    <name evidence="2" type="ORF">KIV56_12060</name>
</gene>